<organism evidence="1 2">
    <name type="scientific">Bacillus dicomae</name>
    <dbReference type="NCBI Taxonomy" id="3088378"/>
    <lineage>
        <taxon>Bacteria</taxon>
        <taxon>Bacillati</taxon>
        <taxon>Bacillota</taxon>
        <taxon>Bacilli</taxon>
        <taxon>Bacillales</taxon>
        <taxon>Bacillaceae</taxon>
        <taxon>Bacillus</taxon>
        <taxon>Bacillus cereus group</taxon>
    </lineage>
</organism>
<evidence type="ECO:0000313" key="2">
    <source>
        <dbReference type="Proteomes" id="UP000317636"/>
    </source>
</evidence>
<evidence type="ECO:0000313" key="1">
    <source>
        <dbReference type="EMBL" id="TPV47103.1"/>
    </source>
</evidence>
<accession>A0AC61TCH5</accession>
<dbReference type="Proteomes" id="UP000317636">
    <property type="component" value="Unassembled WGS sequence"/>
</dbReference>
<comment type="caution">
    <text evidence="1">The sequence shown here is derived from an EMBL/GenBank/DDBJ whole genome shotgun (WGS) entry which is preliminary data.</text>
</comment>
<reference evidence="1" key="1">
    <citation type="submission" date="2019-06" db="EMBL/GenBank/DDBJ databases">
        <title>Draft genome sequence of Bacillus sp. strain MHSD28.</title>
        <authorList>
            <person name="Makuwa S.C."/>
            <person name="Serepa-Dlamini M.H."/>
        </authorList>
    </citation>
    <scope>NUCLEOTIDE SEQUENCE</scope>
    <source>
        <strain evidence="1">MHSD28</strain>
    </source>
</reference>
<protein>
    <submittedName>
        <fullName evidence="1">Uncharacterized protein</fullName>
    </submittedName>
</protein>
<keyword evidence="2" id="KW-1185">Reference proteome</keyword>
<proteinExistence type="predicted"/>
<gene>
    <name evidence="1" type="ORF">FJ659_07675</name>
</gene>
<name>A0AC61TCH5_9BACI</name>
<sequence>MSLASYTGCNVEISFTDPDSNDVIIFGPCFSILSYTYEIKTIWGIELVDWQNEEKKKEAKKKL</sequence>
<dbReference type="EMBL" id="VHIV01000001">
    <property type="protein sequence ID" value="TPV47103.1"/>
    <property type="molecule type" value="Genomic_DNA"/>
</dbReference>